<evidence type="ECO:0000313" key="4">
    <source>
        <dbReference type="EMBL" id="MFH8251582.1"/>
    </source>
</evidence>
<gene>
    <name evidence="4" type="ORF">ACH3VR_14530</name>
</gene>
<protein>
    <submittedName>
        <fullName evidence="4">Glycosyltransferase family 4 protein</fullName>
    </submittedName>
</protein>
<keyword evidence="1" id="KW-0328">Glycosyltransferase</keyword>
<accession>A0ABW7QAV7</accession>
<sequence length="462" mass="51853">MTPPRTRWRVLIIVQNLPVPLDRRVWLECQALTAQGYEVSVICPKGPGDPSFEVIDDVHIYKYRPAPEARGLIGFLIEFAYSWLRTAFLSIRVAARRGFDVIQACNPPDTYWLLARLWRLRGVRFVFDQHDLNPELYVSRFGRPSSVPARMQLGALVWLERWTYRAAAHVISTNGSYRKVALRRGGLSPEDVTIVRSGPDTTVMRPIYPDPGIRAGISHLLVYLGIMGPQDGVENILAVMDELVHQRRRRGIRAVLMGFGDCLDDLQRECVRRGLSDHVIFTGRVGPAEIAEYLSAADVGLGPDLNTPLNNVSTMNKTMEYMAYGLPSVSFDLVETRVSAGDTGLYVASGDITGFADAVESLLDDPARRIELGLAARERVTNELDWKPQAEAYVGVFDRLLGNAPDAERRGKWPFSGHTRRPSGTDDRLAQRYVPLDDVVEFRRFLEGRDARPALGEEYVSE</sequence>
<dbReference type="PANTHER" id="PTHR12526">
    <property type="entry name" value="GLYCOSYLTRANSFERASE"/>
    <property type="match status" value="1"/>
</dbReference>
<dbReference type="EMBL" id="JBIQWL010000005">
    <property type="protein sequence ID" value="MFH8251582.1"/>
    <property type="molecule type" value="Genomic_DNA"/>
</dbReference>
<dbReference type="PANTHER" id="PTHR12526:SF624">
    <property type="entry name" value="BLR6297 PROTEIN"/>
    <property type="match status" value="1"/>
</dbReference>
<evidence type="ECO:0000259" key="3">
    <source>
        <dbReference type="Pfam" id="PF13439"/>
    </source>
</evidence>
<dbReference type="Gene3D" id="3.40.50.2000">
    <property type="entry name" value="Glycogen Phosphorylase B"/>
    <property type="match status" value="2"/>
</dbReference>
<dbReference type="InterPro" id="IPR028098">
    <property type="entry name" value="Glyco_trans_4-like_N"/>
</dbReference>
<dbReference type="CDD" id="cd03794">
    <property type="entry name" value="GT4_WbuB-like"/>
    <property type="match status" value="1"/>
</dbReference>
<organism evidence="4 5">
    <name type="scientific">Microbacterium alkaliflavum</name>
    <dbReference type="NCBI Taxonomy" id="3248839"/>
    <lineage>
        <taxon>Bacteria</taxon>
        <taxon>Bacillati</taxon>
        <taxon>Actinomycetota</taxon>
        <taxon>Actinomycetes</taxon>
        <taxon>Micrococcales</taxon>
        <taxon>Microbacteriaceae</taxon>
        <taxon>Microbacterium</taxon>
    </lineage>
</organism>
<keyword evidence="5" id="KW-1185">Reference proteome</keyword>
<reference evidence="4 5" key="1">
    <citation type="submission" date="2024-09" db="EMBL/GenBank/DDBJ databases">
        <authorList>
            <person name="Pan X."/>
        </authorList>
    </citation>
    <scope>NUCLEOTIDE SEQUENCE [LARGE SCALE GENOMIC DNA]</scope>
    <source>
        <strain evidence="4 5">B2969</strain>
    </source>
</reference>
<dbReference type="RefSeq" id="WP_397557036.1">
    <property type="nucleotide sequence ID" value="NZ_JBIQWL010000005.1"/>
</dbReference>
<dbReference type="SUPFAM" id="SSF53756">
    <property type="entry name" value="UDP-Glycosyltransferase/glycogen phosphorylase"/>
    <property type="match status" value="1"/>
</dbReference>
<keyword evidence="2" id="KW-0808">Transferase</keyword>
<dbReference type="Pfam" id="PF13692">
    <property type="entry name" value="Glyco_trans_1_4"/>
    <property type="match status" value="1"/>
</dbReference>
<evidence type="ECO:0000256" key="1">
    <source>
        <dbReference type="ARBA" id="ARBA00022676"/>
    </source>
</evidence>
<proteinExistence type="predicted"/>
<dbReference type="Proteomes" id="UP001610861">
    <property type="component" value="Unassembled WGS sequence"/>
</dbReference>
<name>A0ABW7QAV7_9MICO</name>
<comment type="caution">
    <text evidence="4">The sequence shown here is derived from an EMBL/GenBank/DDBJ whole genome shotgun (WGS) entry which is preliminary data.</text>
</comment>
<dbReference type="Pfam" id="PF13439">
    <property type="entry name" value="Glyco_transf_4"/>
    <property type="match status" value="1"/>
</dbReference>
<feature type="domain" description="Glycosyltransferase subfamily 4-like N-terminal" evidence="3">
    <location>
        <begin position="24"/>
        <end position="202"/>
    </location>
</feature>
<evidence type="ECO:0000313" key="5">
    <source>
        <dbReference type="Proteomes" id="UP001610861"/>
    </source>
</evidence>
<evidence type="ECO:0000256" key="2">
    <source>
        <dbReference type="ARBA" id="ARBA00022679"/>
    </source>
</evidence>